<evidence type="ECO:0000313" key="1">
    <source>
        <dbReference type="EMBL" id="KAJ2746600.1"/>
    </source>
</evidence>
<accession>A0A9W8GSF4</accession>
<organism evidence="1 2">
    <name type="scientific">Coemansia pectinata</name>
    <dbReference type="NCBI Taxonomy" id="1052879"/>
    <lineage>
        <taxon>Eukaryota</taxon>
        <taxon>Fungi</taxon>
        <taxon>Fungi incertae sedis</taxon>
        <taxon>Zoopagomycota</taxon>
        <taxon>Kickxellomycotina</taxon>
        <taxon>Kickxellomycetes</taxon>
        <taxon>Kickxellales</taxon>
        <taxon>Kickxellaceae</taxon>
        <taxon>Coemansia</taxon>
    </lineage>
</organism>
<evidence type="ECO:0000313" key="2">
    <source>
        <dbReference type="Proteomes" id="UP001140011"/>
    </source>
</evidence>
<feature type="non-terminal residue" evidence="1">
    <location>
        <position position="1"/>
    </location>
</feature>
<keyword evidence="2" id="KW-1185">Reference proteome</keyword>
<dbReference type="EMBL" id="JANBUH010001349">
    <property type="protein sequence ID" value="KAJ2746600.1"/>
    <property type="molecule type" value="Genomic_DNA"/>
</dbReference>
<protein>
    <submittedName>
        <fullName evidence="1">Uncharacterized protein</fullName>
    </submittedName>
</protein>
<name>A0A9W8GSF4_9FUNG</name>
<reference evidence="1" key="1">
    <citation type="submission" date="2022-07" db="EMBL/GenBank/DDBJ databases">
        <title>Phylogenomic reconstructions and comparative analyses of Kickxellomycotina fungi.</title>
        <authorList>
            <person name="Reynolds N.K."/>
            <person name="Stajich J.E."/>
            <person name="Barry K."/>
            <person name="Grigoriev I.V."/>
            <person name="Crous P."/>
            <person name="Smith M.E."/>
        </authorList>
    </citation>
    <scope>NUCLEOTIDE SEQUENCE</scope>
    <source>
        <strain evidence="1">BCRC 34297</strain>
    </source>
</reference>
<dbReference type="OrthoDB" id="5544069at2759"/>
<sequence length="144" mass="16572">MSLLDVLNRFNVFSDTCCPHVSHISIFSTWDRFYVEKYNAYYLFLSLVSRRLKSLKVSNAYVTDIFMDLVMQVPVLNTIQSLSINGTVLSFNSLCSLVESLPQMTQIRFQSIEVYEDYDIPDAIGLYEQIIEKRAVLMSSTARS</sequence>
<proteinExistence type="predicted"/>
<dbReference type="AlphaFoldDB" id="A0A9W8GSF4"/>
<gene>
    <name evidence="1" type="ORF">GGI19_006401</name>
</gene>
<dbReference type="Proteomes" id="UP001140011">
    <property type="component" value="Unassembled WGS sequence"/>
</dbReference>
<comment type="caution">
    <text evidence="1">The sequence shown here is derived from an EMBL/GenBank/DDBJ whole genome shotgun (WGS) entry which is preliminary data.</text>
</comment>